<sequence>MKFTPQLDQQGNYFWLVELRCYQRLLMAEGNTLKEAIENSMKLVEEMGIQAARRKFPAL</sequence>
<gene>
    <name evidence="1" type="ORF">H4O21_10755</name>
    <name evidence="2" type="ORF">H4O21_20865</name>
</gene>
<dbReference type="Proteomes" id="UP000565262">
    <property type="component" value="Unassembled WGS sequence"/>
</dbReference>
<name>A0A839IWR2_9GAMM</name>
<keyword evidence="3" id="KW-1185">Reference proteome</keyword>
<organism evidence="2 3">
    <name type="scientific">Oceanospirillum sediminis</name>
    <dbReference type="NCBI Taxonomy" id="2760088"/>
    <lineage>
        <taxon>Bacteria</taxon>
        <taxon>Pseudomonadati</taxon>
        <taxon>Pseudomonadota</taxon>
        <taxon>Gammaproteobacteria</taxon>
        <taxon>Oceanospirillales</taxon>
        <taxon>Oceanospirillaceae</taxon>
        <taxon>Oceanospirillum</taxon>
    </lineage>
</organism>
<accession>A0A839IWR2</accession>
<evidence type="ECO:0000313" key="3">
    <source>
        <dbReference type="Proteomes" id="UP000565262"/>
    </source>
</evidence>
<dbReference type="EMBL" id="JACJFM010000011">
    <property type="protein sequence ID" value="MBB1487092.1"/>
    <property type="molecule type" value="Genomic_DNA"/>
</dbReference>
<dbReference type="AlphaFoldDB" id="A0A839IWR2"/>
<protein>
    <recommendedName>
        <fullName evidence="4">Type II toxin-antitoxin system HicB family antitoxin</fullName>
    </recommendedName>
</protein>
<evidence type="ECO:0000313" key="2">
    <source>
        <dbReference type="EMBL" id="MBB1489064.1"/>
    </source>
</evidence>
<comment type="caution">
    <text evidence="2">The sequence shown here is derived from an EMBL/GenBank/DDBJ whole genome shotgun (WGS) entry which is preliminary data.</text>
</comment>
<evidence type="ECO:0000313" key="1">
    <source>
        <dbReference type="EMBL" id="MBB1487092.1"/>
    </source>
</evidence>
<reference evidence="2 3" key="1">
    <citation type="submission" date="2020-08" db="EMBL/GenBank/DDBJ databases">
        <title>Oceanospirillum sp. nov. isolated from marine sediment.</title>
        <authorList>
            <person name="Ji X."/>
        </authorList>
    </citation>
    <scope>NUCLEOTIDE SEQUENCE [LARGE SCALE GENOMIC DNA]</scope>
    <source>
        <strain evidence="2 3">D5</strain>
    </source>
</reference>
<evidence type="ECO:0008006" key="4">
    <source>
        <dbReference type="Google" id="ProtNLM"/>
    </source>
</evidence>
<dbReference type="EMBL" id="JACJFM010000042">
    <property type="protein sequence ID" value="MBB1489064.1"/>
    <property type="molecule type" value="Genomic_DNA"/>
</dbReference>
<proteinExistence type="predicted"/>
<dbReference type="RefSeq" id="WP_182808868.1">
    <property type="nucleotide sequence ID" value="NZ_JACJFM010000011.1"/>
</dbReference>